<feature type="non-terminal residue" evidence="15">
    <location>
        <position position="1"/>
    </location>
</feature>
<evidence type="ECO:0000256" key="2">
    <source>
        <dbReference type="ARBA" id="ARBA00004881"/>
    </source>
</evidence>
<dbReference type="GO" id="GO:0006004">
    <property type="term" value="P:fucose metabolic process"/>
    <property type="evidence" value="ECO:0007669"/>
    <property type="project" value="UniProtKB-KW"/>
</dbReference>
<name>A0AAV6NVK4_9ROSI</name>
<feature type="transmembrane region" description="Helical" evidence="14">
    <location>
        <begin position="50"/>
        <end position="73"/>
    </location>
</feature>
<evidence type="ECO:0000256" key="12">
    <source>
        <dbReference type="ARBA" id="ARBA00023277"/>
    </source>
</evidence>
<comment type="pathway">
    <text evidence="2">Glycan metabolism.</text>
</comment>
<accession>A0AAV6NVK4</accession>
<evidence type="ECO:0000256" key="14">
    <source>
        <dbReference type="SAM" id="Phobius"/>
    </source>
</evidence>
<dbReference type="GO" id="GO:0009507">
    <property type="term" value="C:chloroplast"/>
    <property type="evidence" value="ECO:0007669"/>
    <property type="project" value="TreeGrafter"/>
</dbReference>
<keyword evidence="6 14" id="KW-0812">Transmembrane</keyword>
<evidence type="ECO:0000256" key="3">
    <source>
        <dbReference type="ARBA" id="ARBA00007737"/>
    </source>
</evidence>
<evidence type="ECO:0000256" key="8">
    <source>
        <dbReference type="ARBA" id="ARBA00022989"/>
    </source>
</evidence>
<comment type="subcellular location">
    <subcellularLocation>
        <location evidence="1">Membrane</location>
        <topology evidence="1">Single-pass type II membrane protein</topology>
    </subcellularLocation>
</comment>
<protein>
    <recommendedName>
        <fullName evidence="13">O-fucosyltransferase family protein</fullName>
    </recommendedName>
</protein>
<dbReference type="PIRSF" id="PIRSF009360">
    <property type="entry name" value="UCP009360"/>
    <property type="match status" value="1"/>
</dbReference>
<keyword evidence="11" id="KW-0294">Fucose metabolism</keyword>
<evidence type="ECO:0000256" key="1">
    <source>
        <dbReference type="ARBA" id="ARBA00004606"/>
    </source>
</evidence>
<organism evidence="15 16">
    <name type="scientific">Cucurbita argyrosperma subsp. sororia</name>
    <dbReference type="NCBI Taxonomy" id="37648"/>
    <lineage>
        <taxon>Eukaryota</taxon>
        <taxon>Viridiplantae</taxon>
        <taxon>Streptophyta</taxon>
        <taxon>Embryophyta</taxon>
        <taxon>Tracheophyta</taxon>
        <taxon>Spermatophyta</taxon>
        <taxon>Magnoliopsida</taxon>
        <taxon>eudicotyledons</taxon>
        <taxon>Gunneridae</taxon>
        <taxon>Pentapetalae</taxon>
        <taxon>rosids</taxon>
        <taxon>fabids</taxon>
        <taxon>Cucurbitales</taxon>
        <taxon>Cucurbitaceae</taxon>
        <taxon>Cucurbiteae</taxon>
        <taxon>Cucurbita</taxon>
    </lineage>
</organism>
<evidence type="ECO:0000313" key="15">
    <source>
        <dbReference type="EMBL" id="KAG6602631.1"/>
    </source>
</evidence>
<gene>
    <name evidence="15" type="primary">OFUT19</name>
    <name evidence="15" type="ORF">SDJN03_07864</name>
</gene>
<dbReference type="Proteomes" id="UP000685013">
    <property type="component" value="Chromosome 4"/>
</dbReference>
<dbReference type="FunFam" id="3.40.50.11350:FF:000011">
    <property type="entry name" value="O-fucosyltransferase 28"/>
    <property type="match status" value="1"/>
</dbReference>
<comment type="caution">
    <text evidence="15">The sequence shown here is derived from an EMBL/GenBank/DDBJ whole genome shotgun (WGS) entry which is preliminary data.</text>
</comment>
<evidence type="ECO:0000256" key="4">
    <source>
        <dbReference type="ARBA" id="ARBA00022676"/>
    </source>
</evidence>
<keyword evidence="9 14" id="KW-0472">Membrane</keyword>
<dbReference type="CDD" id="cd11299">
    <property type="entry name" value="O-FucT_plant"/>
    <property type="match status" value="1"/>
</dbReference>
<dbReference type="InterPro" id="IPR019378">
    <property type="entry name" value="GDP-Fuc_O-FucTrfase"/>
</dbReference>
<dbReference type="GO" id="GO:0016757">
    <property type="term" value="F:glycosyltransferase activity"/>
    <property type="evidence" value="ECO:0007669"/>
    <property type="project" value="UniProtKB-KW"/>
</dbReference>
<keyword evidence="8 14" id="KW-1133">Transmembrane helix</keyword>
<evidence type="ECO:0000256" key="7">
    <source>
        <dbReference type="ARBA" id="ARBA00022968"/>
    </source>
</evidence>
<dbReference type="Pfam" id="PF10250">
    <property type="entry name" value="O-FucT"/>
    <property type="match status" value="1"/>
</dbReference>
<evidence type="ECO:0000256" key="11">
    <source>
        <dbReference type="ARBA" id="ARBA00023253"/>
    </source>
</evidence>
<evidence type="ECO:0000256" key="13">
    <source>
        <dbReference type="ARBA" id="ARBA00030350"/>
    </source>
</evidence>
<reference evidence="15 16" key="1">
    <citation type="journal article" date="2021" name="Hortic Res">
        <title>The domestication of Cucurbita argyrosperma as revealed by the genome of its wild relative.</title>
        <authorList>
            <person name="Barrera-Redondo J."/>
            <person name="Sanchez-de la Vega G."/>
            <person name="Aguirre-Liguori J.A."/>
            <person name="Castellanos-Morales G."/>
            <person name="Gutierrez-Guerrero Y.T."/>
            <person name="Aguirre-Dugua X."/>
            <person name="Aguirre-Planter E."/>
            <person name="Tenaillon M.I."/>
            <person name="Lira-Saade R."/>
            <person name="Eguiarte L.E."/>
        </authorList>
    </citation>
    <scope>NUCLEOTIDE SEQUENCE [LARGE SCALE GENOMIC DNA]</scope>
    <source>
        <strain evidence="15">JBR-2021</strain>
    </source>
</reference>
<dbReference type="GO" id="GO:0016020">
    <property type="term" value="C:membrane"/>
    <property type="evidence" value="ECO:0007669"/>
    <property type="project" value="UniProtKB-SubCell"/>
</dbReference>
<dbReference type="PANTHER" id="PTHR31741:SF73">
    <property type="entry name" value="O-FUCOSYLTRANSFERASE FAMILY PROTEIN"/>
    <property type="match status" value="1"/>
</dbReference>
<evidence type="ECO:0000256" key="5">
    <source>
        <dbReference type="ARBA" id="ARBA00022679"/>
    </source>
</evidence>
<dbReference type="InterPro" id="IPR024709">
    <property type="entry name" value="FucosylTrfase_pln"/>
</dbReference>
<dbReference type="GO" id="GO:0005794">
    <property type="term" value="C:Golgi apparatus"/>
    <property type="evidence" value="ECO:0007669"/>
    <property type="project" value="TreeGrafter"/>
</dbReference>
<proteinExistence type="inferred from homology"/>
<keyword evidence="10" id="KW-0325">Glycoprotein</keyword>
<keyword evidence="16" id="KW-1185">Reference proteome</keyword>
<evidence type="ECO:0000313" key="16">
    <source>
        <dbReference type="Proteomes" id="UP000685013"/>
    </source>
</evidence>
<evidence type="ECO:0000256" key="9">
    <source>
        <dbReference type="ARBA" id="ARBA00023136"/>
    </source>
</evidence>
<evidence type="ECO:0000256" key="6">
    <source>
        <dbReference type="ARBA" id="ARBA00022692"/>
    </source>
</evidence>
<keyword evidence="7" id="KW-0735">Signal-anchor</keyword>
<comment type="similarity">
    <text evidence="3">Belongs to the glycosyltransferase GT106 family.</text>
</comment>
<keyword evidence="12" id="KW-0119">Carbohydrate metabolism</keyword>
<dbReference type="EMBL" id="JAGKQH010000004">
    <property type="protein sequence ID" value="KAG6602631.1"/>
    <property type="molecule type" value="Genomic_DNA"/>
</dbReference>
<keyword evidence="4" id="KW-0328">Glycosyltransferase</keyword>
<sequence length="550" mass="62787">MTRRRLLEYDHEDAAKLAAAGIFIDGDAKHVASFRRHVHRHFPDIVRRPGCYVIGCLLLLAFSTISLFVKFTLLNSFDEMRFMHNDKKTGGPSGNFIPRQKLLYQSNAALAQSASAKTNPHNPVPAKFLETWEQPDRQNYYKCINGTKNDQSWIEIETNGYLLARANGGLNQMKTGISDLVAIAKLMNATLVLPSLDHRSFWTDTSEFKDIFNWKNFIQVLRDEVHVIESLPLELSHIKPFETAPVSWSKQHKILNLTHTDSRLANNGVAESTQKLRCRAMYRALTFNTKIEQFGNKLVARLRSDGKPYLALHLRYEKDMLAFTGCSHSLTEAEDEELTTLRFNVRHWKVKDINGTQQRLLGECPMTPREVAIFLQAMGYPSDTNIYIVAGNIYSESGIKPLKAMYPNTFTHSSLATEEELEPFKQYQNQLAALDYIVAVESDVFVYTYDGNMAKAVQGHRRFEGFRKTISPDRTNLVDLIDRLDAGALSWEEYSYKVMELHKERMGSPYPRCPGKSSKLEENFYANPYPGCICRKSDGKKHSSKKECRG</sequence>
<dbReference type="PANTHER" id="PTHR31741">
    <property type="entry name" value="OS02G0726500 PROTEIN-RELATED"/>
    <property type="match status" value="1"/>
</dbReference>
<keyword evidence="5" id="KW-0808">Transferase</keyword>
<dbReference type="AlphaFoldDB" id="A0AAV6NVK4"/>
<evidence type="ECO:0000256" key="10">
    <source>
        <dbReference type="ARBA" id="ARBA00023180"/>
    </source>
</evidence>